<dbReference type="AlphaFoldDB" id="R7TG57"/>
<dbReference type="Proteomes" id="UP000014760">
    <property type="component" value="Unassembled WGS sequence"/>
</dbReference>
<evidence type="ECO:0000313" key="2">
    <source>
        <dbReference type="EMBL" id="ELT92467.1"/>
    </source>
</evidence>
<reference evidence="4" key="1">
    <citation type="submission" date="2012-12" db="EMBL/GenBank/DDBJ databases">
        <authorList>
            <person name="Hellsten U."/>
            <person name="Grimwood J."/>
            <person name="Chapman J.A."/>
            <person name="Shapiro H."/>
            <person name="Aerts A."/>
            <person name="Otillar R.P."/>
            <person name="Terry A.Y."/>
            <person name="Boore J.L."/>
            <person name="Simakov O."/>
            <person name="Marletaz F."/>
            <person name="Cho S.-J."/>
            <person name="Edsinger-Gonzales E."/>
            <person name="Havlak P."/>
            <person name="Kuo D.-H."/>
            <person name="Larsson T."/>
            <person name="Lv J."/>
            <person name="Arendt D."/>
            <person name="Savage R."/>
            <person name="Osoegawa K."/>
            <person name="de Jong P."/>
            <person name="Lindberg D.R."/>
            <person name="Seaver E.C."/>
            <person name="Weisblat D.A."/>
            <person name="Putnam N.H."/>
            <person name="Grigoriev I.V."/>
            <person name="Rokhsar D.S."/>
        </authorList>
    </citation>
    <scope>NUCLEOTIDE SEQUENCE</scope>
    <source>
        <strain evidence="4">I ESC-2004</strain>
    </source>
</reference>
<dbReference type="EMBL" id="AMQN01030461">
    <property type="status" value="NOT_ANNOTATED_CDS"/>
    <property type="molecule type" value="Genomic_DNA"/>
</dbReference>
<dbReference type="HOGENOM" id="CLU_1932767_0_0_1"/>
<reference evidence="2 4" key="2">
    <citation type="journal article" date="2013" name="Nature">
        <title>Insights into bilaterian evolution from three spiralian genomes.</title>
        <authorList>
            <person name="Simakov O."/>
            <person name="Marletaz F."/>
            <person name="Cho S.J."/>
            <person name="Edsinger-Gonzales E."/>
            <person name="Havlak P."/>
            <person name="Hellsten U."/>
            <person name="Kuo D.H."/>
            <person name="Larsson T."/>
            <person name="Lv J."/>
            <person name="Arendt D."/>
            <person name="Savage R."/>
            <person name="Osoegawa K."/>
            <person name="de Jong P."/>
            <person name="Grimwood J."/>
            <person name="Chapman J.A."/>
            <person name="Shapiro H."/>
            <person name="Aerts A."/>
            <person name="Otillar R.P."/>
            <person name="Terry A.Y."/>
            <person name="Boore J.L."/>
            <person name="Grigoriev I.V."/>
            <person name="Lindberg D.R."/>
            <person name="Seaver E.C."/>
            <person name="Weisblat D.A."/>
            <person name="Putnam N.H."/>
            <person name="Rokhsar D.S."/>
        </authorList>
    </citation>
    <scope>NUCLEOTIDE SEQUENCE</scope>
    <source>
        <strain evidence="2 4">I ESC-2004</strain>
    </source>
</reference>
<organism evidence="2">
    <name type="scientific">Capitella teleta</name>
    <name type="common">Polychaete worm</name>
    <dbReference type="NCBI Taxonomy" id="283909"/>
    <lineage>
        <taxon>Eukaryota</taxon>
        <taxon>Metazoa</taxon>
        <taxon>Spiralia</taxon>
        <taxon>Lophotrochozoa</taxon>
        <taxon>Annelida</taxon>
        <taxon>Polychaeta</taxon>
        <taxon>Sedentaria</taxon>
        <taxon>Scolecida</taxon>
        <taxon>Capitellidae</taxon>
        <taxon>Capitella</taxon>
    </lineage>
</organism>
<name>R7TG57_CAPTE</name>
<evidence type="ECO:0000256" key="1">
    <source>
        <dbReference type="SAM" id="SignalP"/>
    </source>
</evidence>
<dbReference type="EnsemblMetazoa" id="CapteT210545">
    <property type="protein sequence ID" value="CapteP210545"/>
    <property type="gene ID" value="CapteG210545"/>
</dbReference>
<accession>R7TG57</accession>
<feature type="chain" id="PRO_5008786975" evidence="1">
    <location>
        <begin position="21"/>
        <end position="131"/>
    </location>
</feature>
<keyword evidence="4" id="KW-1185">Reference proteome</keyword>
<gene>
    <name evidence="2" type="ORF">CAPTEDRAFT_210545</name>
</gene>
<evidence type="ECO:0000313" key="4">
    <source>
        <dbReference type="Proteomes" id="UP000014760"/>
    </source>
</evidence>
<keyword evidence="1" id="KW-0732">Signal</keyword>
<feature type="signal peptide" evidence="1">
    <location>
        <begin position="1"/>
        <end position="20"/>
    </location>
</feature>
<feature type="non-terminal residue" evidence="2">
    <location>
        <position position="131"/>
    </location>
</feature>
<evidence type="ECO:0000313" key="3">
    <source>
        <dbReference type="EnsemblMetazoa" id="CapteP210545"/>
    </source>
</evidence>
<protein>
    <submittedName>
        <fullName evidence="2 3">Uncharacterized protein</fullName>
    </submittedName>
</protein>
<reference evidence="3" key="3">
    <citation type="submission" date="2015-06" db="UniProtKB">
        <authorList>
            <consortium name="EnsemblMetazoa"/>
        </authorList>
    </citation>
    <scope>IDENTIFICATION</scope>
</reference>
<sequence length="131" mass="15180">MSVERHICLLGCILYHPLLTAPPWHCTLRADYASFDYESYRYMIYSEYFWDSNAPKSPPEEDPLPAQFAASPAVTKFKVNFCQVELLIILSKSKQEQLQQQIDPQADRELIDAVDKDLFQEDLDIVGHELQ</sequence>
<dbReference type="EMBL" id="KB310117">
    <property type="protein sequence ID" value="ELT92467.1"/>
    <property type="molecule type" value="Genomic_DNA"/>
</dbReference>
<proteinExistence type="predicted"/>